<evidence type="ECO:0000313" key="2">
    <source>
        <dbReference type="Proteomes" id="UP000190449"/>
    </source>
</evidence>
<proteinExistence type="predicted"/>
<dbReference type="EMBL" id="FUWU01000005">
    <property type="protein sequence ID" value="SJZ40349.1"/>
    <property type="molecule type" value="Genomic_DNA"/>
</dbReference>
<dbReference type="AlphaFoldDB" id="A0A1T4KD57"/>
<dbReference type="STRING" id="28122.SAMN02745108_00444"/>
<evidence type="ECO:0000313" key="1">
    <source>
        <dbReference type="EMBL" id="SJZ40349.1"/>
    </source>
</evidence>
<dbReference type="Proteomes" id="UP000190449">
    <property type="component" value="Unassembled WGS sequence"/>
</dbReference>
<accession>A0A1T4KD57</accession>
<dbReference type="RefSeq" id="WP_078775604.1">
    <property type="nucleotide sequence ID" value="NZ_FUWU01000005.1"/>
</dbReference>
<reference evidence="1 2" key="1">
    <citation type="submission" date="2017-02" db="EMBL/GenBank/DDBJ databases">
        <authorList>
            <person name="Peterson S.W."/>
        </authorList>
    </citation>
    <scope>NUCLEOTIDE SEQUENCE [LARGE SCALE GENOMIC DNA]</scope>
    <source>
        <strain evidence="1 2">ATCC 43854</strain>
    </source>
</reference>
<name>A0A1T4KD57_9BACT</name>
<gene>
    <name evidence="1" type="ORF">SAMN02745108_00444</name>
</gene>
<organism evidence="1 2">
    <name type="scientific">Fibrobacter intestinalis</name>
    <dbReference type="NCBI Taxonomy" id="28122"/>
    <lineage>
        <taxon>Bacteria</taxon>
        <taxon>Pseudomonadati</taxon>
        <taxon>Fibrobacterota</taxon>
        <taxon>Fibrobacteria</taxon>
        <taxon>Fibrobacterales</taxon>
        <taxon>Fibrobacteraceae</taxon>
        <taxon>Fibrobacter</taxon>
    </lineage>
</organism>
<sequence>MVLLDELTYLGNLLKAADIKTRMCDGSNSKMSVECDGRSYLITLDPIMDSLKFLDVKASVEVDSLTPEQSFFRITGKNI</sequence>
<protein>
    <submittedName>
        <fullName evidence="1">Uncharacterized protein</fullName>
    </submittedName>
</protein>